<reference evidence="8 9" key="1">
    <citation type="submission" date="2015-10" db="EMBL/GenBank/DDBJ databases">
        <title>Draft genome sequence of Streptomyces sp. RV15, isolated from a marine sponge.</title>
        <authorList>
            <person name="Ruckert C."/>
            <person name="Abdelmohsen U.R."/>
            <person name="Winkler A."/>
            <person name="Hentschel U."/>
            <person name="Kalinowski J."/>
            <person name="Kampfer P."/>
            <person name="Glaeser S."/>
        </authorList>
    </citation>
    <scope>NUCLEOTIDE SEQUENCE [LARGE SCALE GENOMIC DNA]</scope>
    <source>
        <strain evidence="8 9">RV15</strain>
    </source>
</reference>
<dbReference type="Gene3D" id="2.60.120.560">
    <property type="entry name" value="Exo-inulinase, domain 1"/>
    <property type="match status" value="1"/>
</dbReference>
<dbReference type="AlphaFoldDB" id="A0A117RZN2"/>
<dbReference type="InterPro" id="IPR018053">
    <property type="entry name" value="Glyco_hydro_32_AS"/>
</dbReference>
<evidence type="ECO:0000259" key="6">
    <source>
        <dbReference type="Pfam" id="PF00251"/>
    </source>
</evidence>
<dbReference type="InterPro" id="IPR051214">
    <property type="entry name" value="GH32_Enzymes"/>
</dbReference>
<dbReference type="Proteomes" id="UP000053260">
    <property type="component" value="Unassembled WGS sequence"/>
</dbReference>
<dbReference type="SUPFAM" id="SSF75005">
    <property type="entry name" value="Arabinanase/levansucrase/invertase"/>
    <property type="match status" value="1"/>
</dbReference>
<evidence type="ECO:0000256" key="3">
    <source>
        <dbReference type="ARBA" id="ARBA00022801"/>
    </source>
</evidence>
<dbReference type="Pfam" id="PF08244">
    <property type="entry name" value="Glyco_hydro_32C"/>
    <property type="match status" value="1"/>
</dbReference>
<name>A0A117RZN2_9ACTN</name>
<dbReference type="InterPro" id="IPR023296">
    <property type="entry name" value="Glyco_hydro_beta-prop_sf"/>
</dbReference>
<dbReference type="PANTHER" id="PTHR43101:SF1">
    <property type="entry name" value="BETA-FRUCTOSIDASE"/>
    <property type="match status" value="1"/>
</dbReference>
<dbReference type="CDD" id="cd08996">
    <property type="entry name" value="GH32_FFase"/>
    <property type="match status" value="1"/>
</dbReference>
<dbReference type="STRING" id="909626.AQJ91_29510"/>
<feature type="domain" description="Glycosyl hydrolase family 32 C-terminal" evidence="7">
    <location>
        <begin position="330"/>
        <end position="447"/>
    </location>
</feature>
<dbReference type="Gene3D" id="2.115.10.20">
    <property type="entry name" value="Glycosyl hydrolase domain, family 43"/>
    <property type="match status" value="1"/>
</dbReference>
<dbReference type="PROSITE" id="PS00609">
    <property type="entry name" value="GLYCOSYL_HYDROL_F32"/>
    <property type="match status" value="1"/>
</dbReference>
<dbReference type="Pfam" id="PF00251">
    <property type="entry name" value="Glyco_hydro_32N"/>
    <property type="match status" value="1"/>
</dbReference>
<keyword evidence="4 5" id="KW-0326">Glycosidase</keyword>
<sequence>MSVMPADPHRPVAHLRPPRNWINDPNGLAFHDGHYHVCFQYNPYGPEHANMHWGHFRSPDLISWEELPVALTPTPGGEDADGCFSGNAVSDGDRMVAFYSAFRTDRWAQPVTTAESRDNGVTWTPRGSLLIPELPEGATMYRDPYVWREAGRWRMLVGSAQADGRAAALLYESGDLERWEYRGPFLDRAPQPVAPGADTGPGWECPQYLHADGRGALLLGAWDPELGPRRTVVYPGREQDGRFLPDAPALLDHGPDFYAPALLPAPDGRWLLWGWSWEARDAACVREAGWAGLLTLPREVTLAEDGSVRQRPAAELLALRDERALTAAGETAGTAELGTVRSSFDLTARLEPRAAGTAGGLRLVTSADGAEYLDISIDAAAGELVVDRDHASLDPRAHGGTYRLPCPEARAASGAPVELRLVVDRSVAELYLPSGRTLTLRFYPTGDTPWRIEARAGDEGRLGYAVGAWNLRPYAMRYATDAGAESTPTDAGLARH</sequence>
<keyword evidence="9" id="KW-1185">Reference proteome</keyword>
<evidence type="ECO:0000256" key="1">
    <source>
        <dbReference type="ARBA" id="ARBA00009902"/>
    </source>
</evidence>
<feature type="domain" description="Glycosyl hydrolase family 32 N-terminal" evidence="6">
    <location>
        <begin position="14"/>
        <end position="312"/>
    </location>
</feature>
<accession>A0A117RZN2</accession>
<proteinExistence type="inferred from homology"/>
<dbReference type="PANTHER" id="PTHR43101">
    <property type="entry name" value="BETA-FRUCTOSIDASE"/>
    <property type="match status" value="1"/>
</dbReference>
<evidence type="ECO:0000313" key="8">
    <source>
        <dbReference type="EMBL" id="KUO17539.1"/>
    </source>
</evidence>
<comment type="caution">
    <text evidence="8">The sequence shown here is derived from an EMBL/GenBank/DDBJ whole genome shotgun (WGS) entry which is preliminary data.</text>
</comment>
<dbReference type="SUPFAM" id="SSF49899">
    <property type="entry name" value="Concanavalin A-like lectins/glucanases"/>
    <property type="match status" value="1"/>
</dbReference>
<evidence type="ECO:0000256" key="5">
    <source>
        <dbReference type="RuleBase" id="RU362110"/>
    </source>
</evidence>
<protein>
    <recommendedName>
        <fullName evidence="2">beta-fructofuranosidase</fullName>
        <ecNumber evidence="2">3.2.1.26</ecNumber>
    </recommendedName>
</protein>
<dbReference type="EC" id="3.2.1.26" evidence="2"/>
<comment type="similarity">
    <text evidence="1 5">Belongs to the glycosyl hydrolase 32 family.</text>
</comment>
<dbReference type="InterPro" id="IPR001362">
    <property type="entry name" value="Glyco_hydro_32"/>
</dbReference>
<dbReference type="EMBL" id="LMXB01000074">
    <property type="protein sequence ID" value="KUO17539.1"/>
    <property type="molecule type" value="Genomic_DNA"/>
</dbReference>
<gene>
    <name evidence="8" type="ORF">AQJ91_29510</name>
</gene>
<evidence type="ECO:0000256" key="4">
    <source>
        <dbReference type="ARBA" id="ARBA00023295"/>
    </source>
</evidence>
<dbReference type="SMART" id="SM00640">
    <property type="entry name" value="Glyco_32"/>
    <property type="match status" value="1"/>
</dbReference>
<keyword evidence="3 5" id="KW-0378">Hydrolase</keyword>
<dbReference type="GO" id="GO:0005975">
    <property type="term" value="P:carbohydrate metabolic process"/>
    <property type="evidence" value="ECO:0007669"/>
    <property type="project" value="InterPro"/>
</dbReference>
<dbReference type="InterPro" id="IPR013320">
    <property type="entry name" value="ConA-like_dom_sf"/>
</dbReference>
<dbReference type="GO" id="GO:0004564">
    <property type="term" value="F:beta-fructofuranosidase activity"/>
    <property type="evidence" value="ECO:0007669"/>
    <property type="project" value="UniProtKB-EC"/>
</dbReference>
<dbReference type="InterPro" id="IPR013148">
    <property type="entry name" value="Glyco_hydro_32_N"/>
</dbReference>
<evidence type="ECO:0000256" key="2">
    <source>
        <dbReference type="ARBA" id="ARBA00012758"/>
    </source>
</evidence>
<organism evidence="8 9">
    <name type="scientific">Streptomyces dysideae</name>
    <dbReference type="NCBI Taxonomy" id="909626"/>
    <lineage>
        <taxon>Bacteria</taxon>
        <taxon>Bacillati</taxon>
        <taxon>Actinomycetota</taxon>
        <taxon>Actinomycetes</taxon>
        <taxon>Kitasatosporales</taxon>
        <taxon>Streptomycetaceae</taxon>
        <taxon>Streptomyces</taxon>
    </lineage>
</organism>
<dbReference type="OrthoDB" id="9776657at2"/>
<evidence type="ECO:0000313" key="9">
    <source>
        <dbReference type="Proteomes" id="UP000053260"/>
    </source>
</evidence>
<dbReference type="InterPro" id="IPR013189">
    <property type="entry name" value="Glyco_hydro_32_C"/>
</dbReference>
<evidence type="ECO:0000259" key="7">
    <source>
        <dbReference type="Pfam" id="PF08244"/>
    </source>
</evidence>